<reference evidence="7" key="2">
    <citation type="journal article" date="2017" name="Genome Announc.">
        <title>Draft genome sequence of Paludibacter jiangxiensis NM7(T), a propionate-producing fermentative bacterium.</title>
        <authorList>
            <person name="Qiu Y.-L."/>
            <person name="Tourlousse D.M."/>
            <person name="Matsuura N."/>
            <person name="Ohashi A."/>
            <person name="Sekiguchi Y."/>
        </authorList>
    </citation>
    <scope>NUCLEOTIDE SEQUENCE [LARGE SCALE GENOMIC DNA]</scope>
    <source>
        <strain evidence="7">NM7</strain>
    </source>
</reference>
<dbReference type="Proteomes" id="UP000076586">
    <property type="component" value="Unassembled WGS sequence"/>
</dbReference>
<keyword evidence="4 5" id="KW-0472">Membrane</keyword>
<evidence type="ECO:0000313" key="6">
    <source>
        <dbReference type="EMBL" id="GAT62245.1"/>
    </source>
</evidence>
<feature type="transmembrane region" description="Helical" evidence="5">
    <location>
        <begin position="38"/>
        <end position="58"/>
    </location>
</feature>
<keyword evidence="7" id="KW-1185">Reference proteome</keyword>
<name>A0A161LDG7_9BACT</name>
<dbReference type="InterPro" id="IPR006603">
    <property type="entry name" value="PQ-loop_rpt"/>
</dbReference>
<dbReference type="OrthoDB" id="122062at2"/>
<evidence type="ECO:0000256" key="3">
    <source>
        <dbReference type="ARBA" id="ARBA00022989"/>
    </source>
</evidence>
<sequence>MEFNVAIVGYTAGVCSAICQFPQAYKVFKTKDTHSISLGMYLTMTIGVILWFTYGVLIEDMPMMLANGVGLVPCLYTLYLTIQNRRAHKTYGK</sequence>
<feature type="transmembrane region" description="Helical" evidence="5">
    <location>
        <begin position="64"/>
        <end position="82"/>
    </location>
</feature>
<dbReference type="AlphaFoldDB" id="A0A161LDG7"/>
<accession>A0A161LDG7</accession>
<evidence type="ECO:0000256" key="4">
    <source>
        <dbReference type="ARBA" id="ARBA00023136"/>
    </source>
</evidence>
<evidence type="ECO:0000256" key="1">
    <source>
        <dbReference type="ARBA" id="ARBA00004141"/>
    </source>
</evidence>
<keyword evidence="3 5" id="KW-1133">Transmembrane helix</keyword>
<dbReference type="EMBL" id="BDCR01000001">
    <property type="protein sequence ID" value="GAT62245.1"/>
    <property type="molecule type" value="Genomic_DNA"/>
</dbReference>
<dbReference type="RefSeq" id="WP_068702278.1">
    <property type="nucleotide sequence ID" value="NZ_BDCR01000001.1"/>
</dbReference>
<organism evidence="6 7">
    <name type="scientific">Paludibacter jiangxiensis</name>
    <dbReference type="NCBI Taxonomy" id="681398"/>
    <lineage>
        <taxon>Bacteria</taxon>
        <taxon>Pseudomonadati</taxon>
        <taxon>Bacteroidota</taxon>
        <taxon>Bacteroidia</taxon>
        <taxon>Bacteroidales</taxon>
        <taxon>Paludibacteraceae</taxon>
        <taxon>Paludibacter</taxon>
    </lineage>
</organism>
<dbReference type="GO" id="GO:0016020">
    <property type="term" value="C:membrane"/>
    <property type="evidence" value="ECO:0007669"/>
    <property type="project" value="UniProtKB-SubCell"/>
</dbReference>
<reference evidence="7" key="1">
    <citation type="submission" date="2016-04" db="EMBL/GenBank/DDBJ databases">
        <title>Draft genome sequence of Paludibacter jiangxiensis strain NM7.</title>
        <authorList>
            <person name="Qiu Y."/>
            <person name="Matsuura N."/>
            <person name="Ohashi A."/>
            <person name="Tourlousse M.D."/>
            <person name="Sekiguchi Y."/>
        </authorList>
    </citation>
    <scope>NUCLEOTIDE SEQUENCE [LARGE SCALE GENOMIC DNA]</scope>
    <source>
        <strain evidence="7">NM7</strain>
    </source>
</reference>
<dbReference type="Gene3D" id="1.20.1280.290">
    <property type="match status" value="1"/>
</dbReference>
<evidence type="ECO:0000256" key="2">
    <source>
        <dbReference type="ARBA" id="ARBA00022692"/>
    </source>
</evidence>
<evidence type="ECO:0000313" key="7">
    <source>
        <dbReference type="Proteomes" id="UP000076586"/>
    </source>
</evidence>
<comment type="subcellular location">
    <subcellularLocation>
        <location evidence="1">Membrane</location>
        <topology evidence="1">Multi-pass membrane protein</topology>
    </subcellularLocation>
</comment>
<keyword evidence="2 5" id="KW-0812">Transmembrane</keyword>
<dbReference type="STRING" id="681398.PJIAN_1838"/>
<dbReference type="InterPro" id="IPR047662">
    <property type="entry name" value="SemiSWEET"/>
</dbReference>
<proteinExistence type="predicted"/>
<dbReference type="Pfam" id="PF04193">
    <property type="entry name" value="PQ-loop"/>
    <property type="match status" value="1"/>
</dbReference>
<comment type="caution">
    <text evidence="6">The sequence shown here is derived from an EMBL/GenBank/DDBJ whole genome shotgun (WGS) entry which is preliminary data.</text>
</comment>
<protein>
    <submittedName>
        <fullName evidence="6">MtN3 and saliva related transmembrane protein</fullName>
    </submittedName>
</protein>
<dbReference type="NCBIfam" id="NF037968">
    <property type="entry name" value="SemiSWEET_2"/>
    <property type="match status" value="1"/>
</dbReference>
<gene>
    <name evidence="6" type="ORF">PJIAN_1838</name>
</gene>
<evidence type="ECO:0000256" key="5">
    <source>
        <dbReference type="SAM" id="Phobius"/>
    </source>
</evidence>
<dbReference type="GO" id="GO:0051119">
    <property type="term" value="F:sugar transmembrane transporter activity"/>
    <property type="evidence" value="ECO:0007669"/>
    <property type="project" value="InterPro"/>
</dbReference>